<dbReference type="GO" id="GO:0003676">
    <property type="term" value="F:nucleic acid binding"/>
    <property type="evidence" value="ECO:0007669"/>
    <property type="project" value="InterPro"/>
</dbReference>
<dbReference type="SUPFAM" id="SSF53098">
    <property type="entry name" value="Ribonuclease H-like"/>
    <property type="match status" value="1"/>
</dbReference>
<dbReference type="Proteomes" id="UP000000763">
    <property type="component" value="Chromosome 5"/>
</dbReference>
<gene>
    <name evidence="8" type="primary">P0040B10.8</name>
</gene>
<dbReference type="PROSITE" id="PS50158">
    <property type="entry name" value="ZF_CCHC"/>
    <property type="match status" value="1"/>
</dbReference>
<organism evidence="8 9">
    <name type="scientific">Oryza sativa subsp. japonica</name>
    <name type="common">Rice</name>
    <dbReference type="NCBI Taxonomy" id="39947"/>
    <lineage>
        <taxon>Eukaryota</taxon>
        <taxon>Viridiplantae</taxon>
        <taxon>Streptophyta</taxon>
        <taxon>Embryophyta</taxon>
        <taxon>Tracheophyta</taxon>
        <taxon>Spermatophyta</taxon>
        <taxon>Magnoliopsida</taxon>
        <taxon>Liliopsida</taxon>
        <taxon>Poales</taxon>
        <taxon>Poaceae</taxon>
        <taxon>BOP clade</taxon>
        <taxon>Oryzoideae</taxon>
        <taxon>Oryzeae</taxon>
        <taxon>Oryzinae</taxon>
        <taxon>Oryza</taxon>
        <taxon>Oryza sativa</taxon>
    </lineage>
</organism>
<evidence type="ECO:0000313" key="9">
    <source>
        <dbReference type="Proteomes" id="UP000000763"/>
    </source>
</evidence>
<dbReference type="PROSITE" id="PS50994">
    <property type="entry name" value="INTEGRASE"/>
    <property type="match status" value="1"/>
</dbReference>
<evidence type="ECO:0000256" key="2">
    <source>
        <dbReference type="ARBA" id="ARBA00022723"/>
    </source>
</evidence>
<dbReference type="InterPro" id="IPR039537">
    <property type="entry name" value="Retrotran_Ty1/copia-like"/>
</dbReference>
<keyword evidence="1" id="KW-0645">Protease</keyword>
<evidence type="ECO:0000256" key="5">
    <source>
        <dbReference type="SAM" id="MobiDB-lite"/>
    </source>
</evidence>
<evidence type="ECO:0000313" key="8">
    <source>
        <dbReference type="EMBL" id="AAV59437.1"/>
    </source>
</evidence>
<evidence type="ECO:0000259" key="6">
    <source>
        <dbReference type="PROSITE" id="PS50158"/>
    </source>
</evidence>
<feature type="compositionally biased region" description="Polar residues" evidence="5">
    <location>
        <begin position="538"/>
        <end position="550"/>
    </location>
</feature>
<dbReference type="InterPro" id="IPR001878">
    <property type="entry name" value="Znf_CCHC"/>
</dbReference>
<dbReference type="AlphaFoldDB" id="Q5TKC5"/>
<dbReference type="Gene3D" id="3.30.420.10">
    <property type="entry name" value="Ribonuclease H-like superfamily/Ribonuclease H"/>
    <property type="match status" value="1"/>
</dbReference>
<dbReference type="GO" id="GO:0008270">
    <property type="term" value="F:zinc ion binding"/>
    <property type="evidence" value="ECO:0007669"/>
    <property type="project" value="UniProtKB-KW"/>
</dbReference>
<keyword evidence="2" id="KW-0479">Metal-binding</keyword>
<feature type="region of interest" description="Disordered" evidence="5">
    <location>
        <begin position="743"/>
        <end position="773"/>
    </location>
</feature>
<dbReference type="GO" id="GO:0006508">
    <property type="term" value="P:proteolysis"/>
    <property type="evidence" value="ECO:0007669"/>
    <property type="project" value="UniProtKB-KW"/>
</dbReference>
<keyword evidence="4" id="KW-0862">Zinc</keyword>
<feature type="region of interest" description="Disordered" evidence="5">
    <location>
        <begin position="122"/>
        <end position="152"/>
    </location>
</feature>
<evidence type="ECO:0000259" key="7">
    <source>
        <dbReference type="PROSITE" id="PS50994"/>
    </source>
</evidence>
<dbReference type="Pfam" id="PF06882">
    <property type="entry name" value="DUF1263"/>
    <property type="match status" value="1"/>
</dbReference>
<dbReference type="InterPro" id="IPR036397">
    <property type="entry name" value="RNaseH_sf"/>
</dbReference>
<feature type="compositionally biased region" description="Acidic residues" evidence="5">
    <location>
        <begin position="525"/>
        <end position="535"/>
    </location>
</feature>
<reference evidence="9" key="2">
    <citation type="journal article" date="2008" name="Nucleic Acids Res.">
        <title>The rice annotation project database (RAP-DB): 2008 update.</title>
        <authorList>
            <consortium name="The rice annotation project (RAP)"/>
        </authorList>
    </citation>
    <scope>GENOME REANNOTATION</scope>
    <source>
        <strain evidence="9">cv. Nipponbare</strain>
    </source>
</reference>
<accession>Q5TKC5</accession>
<feature type="compositionally biased region" description="Low complexity" evidence="5">
    <location>
        <begin position="139"/>
        <end position="148"/>
    </location>
</feature>
<evidence type="ECO:0008006" key="10">
    <source>
        <dbReference type="Google" id="ProtNLM"/>
    </source>
</evidence>
<evidence type="ECO:0000256" key="3">
    <source>
        <dbReference type="ARBA" id="ARBA00022801"/>
    </source>
</evidence>
<protein>
    <recommendedName>
        <fullName evidence="10">Retrotransposon protein, putative, Ty1-copia subclass</fullName>
    </recommendedName>
</protein>
<dbReference type="GO" id="GO:0008233">
    <property type="term" value="F:peptidase activity"/>
    <property type="evidence" value="ECO:0007669"/>
    <property type="project" value="UniProtKB-KW"/>
</dbReference>
<dbReference type="InterPro" id="IPR054722">
    <property type="entry name" value="PolX-like_BBD"/>
</dbReference>
<feature type="region of interest" description="Disordered" evidence="5">
    <location>
        <begin position="506"/>
        <end position="594"/>
    </location>
</feature>
<dbReference type="InterPro" id="IPR012337">
    <property type="entry name" value="RNaseH-like_sf"/>
</dbReference>
<dbReference type="InterPro" id="IPR013103">
    <property type="entry name" value="RVT_2"/>
</dbReference>
<feature type="domain" description="CCHC-type" evidence="6">
    <location>
        <begin position="108"/>
        <end position="123"/>
    </location>
</feature>
<feature type="compositionally biased region" description="Basic and acidic residues" evidence="5">
    <location>
        <begin position="127"/>
        <end position="138"/>
    </location>
</feature>
<proteinExistence type="predicted"/>
<dbReference type="Pfam" id="PF22936">
    <property type="entry name" value="Pol_BBD"/>
    <property type="match status" value="1"/>
</dbReference>
<dbReference type="GO" id="GO:0015074">
    <property type="term" value="P:DNA integration"/>
    <property type="evidence" value="ECO:0007669"/>
    <property type="project" value="InterPro"/>
</dbReference>
<evidence type="ECO:0000256" key="1">
    <source>
        <dbReference type="ARBA" id="ARBA00022670"/>
    </source>
</evidence>
<dbReference type="InterPro" id="IPR010685">
    <property type="entry name" value="DUF1263"/>
</dbReference>
<feature type="domain" description="Integrase catalytic" evidence="7">
    <location>
        <begin position="433"/>
        <end position="525"/>
    </location>
</feature>
<dbReference type="PANTHER" id="PTHR42648:SF21">
    <property type="entry name" value="CYSTEINE-RICH RLK (RECEPTOR-LIKE PROTEIN KINASE) 8"/>
    <property type="match status" value="1"/>
</dbReference>
<reference evidence="9" key="1">
    <citation type="journal article" date="2005" name="Nature">
        <title>The map-based sequence of the rice genome.</title>
        <authorList>
            <consortium name="International rice genome sequencing project (IRGSP)"/>
            <person name="Matsumoto T."/>
            <person name="Wu J."/>
            <person name="Kanamori H."/>
            <person name="Katayose Y."/>
            <person name="Fujisawa M."/>
            <person name="Namiki N."/>
            <person name="Mizuno H."/>
            <person name="Yamamoto K."/>
            <person name="Antonio B.A."/>
            <person name="Baba T."/>
            <person name="Sakata K."/>
            <person name="Nagamura Y."/>
            <person name="Aoki H."/>
            <person name="Arikawa K."/>
            <person name="Arita K."/>
            <person name="Bito T."/>
            <person name="Chiden Y."/>
            <person name="Fujitsuka N."/>
            <person name="Fukunaka R."/>
            <person name="Hamada M."/>
            <person name="Harada C."/>
            <person name="Hayashi A."/>
            <person name="Hijishita S."/>
            <person name="Honda M."/>
            <person name="Hosokawa S."/>
            <person name="Ichikawa Y."/>
            <person name="Idonuma A."/>
            <person name="Iijima M."/>
            <person name="Ikeda M."/>
            <person name="Ikeno M."/>
            <person name="Ito K."/>
            <person name="Ito S."/>
            <person name="Ito T."/>
            <person name="Ito Y."/>
            <person name="Ito Y."/>
            <person name="Iwabuchi A."/>
            <person name="Kamiya K."/>
            <person name="Karasawa W."/>
            <person name="Kurita K."/>
            <person name="Katagiri S."/>
            <person name="Kikuta A."/>
            <person name="Kobayashi H."/>
            <person name="Kobayashi N."/>
            <person name="Machita K."/>
            <person name="Maehara T."/>
            <person name="Masukawa M."/>
            <person name="Mizubayashi T."/>
            <person name="Mukai Y."/>
            <person name="Nagasaki H."/>
            <person name="Nagata Y."/>
            <person name="Naito S."/>
            <person name="Nakashima M."/>
            <person name="Nakama Y."/>
            <person name="Nakamichi Y."/>
            <person name="Nakamura M."/>
            <person name="Meguro A."/>
            <person name="Negishi M."/>
            <person name="Ohta I."/>
            <person name="Ohta T."/>
            <person name="Okamoto M."/>
            <person name="Ono N."/>
            <person name="Saji S."/>
            <person name="Sakaguchi M."/>
            <person name="Sakai K."/>
            <person name="Shibata M."/>
            <person name="Shimokawa T."/>
            <person name="Song J."/>
            <person name="Takazaki Y."/>
            <person name="Terasawa K."/>
            <person name="Tsugane M."/>
            <person name="Tsuji K."/>
            <person name="Ueda S."/>
            <person name="Waki K."/>
            <person name="Yamagata H."/>
            <person name="Yamamoto M."/>
            <person name="Yamamoto S."/>
            <person name="Yamane H."/>
            <person name="Yoshiki S."/>
            <person name="Yoshihara R."/>
            <person name="Yukawa K."/>
            <person name="Zhong H."/>
            <person name="Yano M."/>
            <person name="Yuan Q."/>
            <person name="Ouyang S."/>
            <person name="Liu J."/>
            <person name="Jones K.M."/>
            <person name="Gansberger K."/>
            <person name="Moffat K."/>
            <person name="Hill J."/>
            <person name="Bera J."/>
            <person name="Fadrosh D."/>
            <person name="Jin S."/>
            <person name="Johri S."/>
            <person name="Kim M."/>
            <person name="Overton L."/>
            <person name="Reardon M."/>
            <person name="Tsitrin T."/>
            <person name="Vuong H."/>
            <person name="Weaver B."/>
            <person name="Ciecko A."/>
            <person name="Tallon L."/>
            <person name="Jackson J."/>
            <person name="Pai G."/>
            <person name="Aken S.V."/>
            <person name="Utterback T."/>
            <person name="Reidmuller S."/>
            <person name="Feldblyum T."/>
            <person name="Hsiao J."/>
            <person name="Zismann V."/>
            <person name="Iobst S."/>
            <person name="de Vazeille A.R."/>
            <person name="Buell C.R."/>
            <person name="Ying K."/>
            <person name="Li Y."/>
            <person name="Lu T."/>
            <person name="Huang Y."/>
            <person name="Zhao Q."/>
            <person name="Feng Q."/>
            <person name="Zhang L."/>
            <person name="Zhu J."/>
            <person name="Weng Q."/>
            <person name="Mu J."/>
            <person name="Lu Y."/>
            <person name="Fan D."/>
            <person name="Liu Y."/>
            <person name="Guan J."/>
            <person name="Zhang Y."/>
            <person name="Yu S."/>
            <person name="Liu X."/>
            <person name="Zhang Y."/>
            <person name="Hong G."/>
            <person name="Han B."/>
            <person name="Choisne N."/>
            <person name="Demange N."/>
            <person name="Orjeda G."/>
            <person name="Samain S."/>
            <person name="Cattolico L."/>
            <person name="Pelletier E."/>
            <person name="Couloux A."/>
            <person name="Segurens B."/>
            <person name="Wincker P."/>
            <person name="D'Hont A."/>
            <person name="Scarpelli C."/>
            <person name="Weissenbach J."/>
            <person name="Salanoubat M."/>
            <person name="Quetier F."/>
            <person name="Yu Y."/>
            <person name="Kim H.R."/>
            <person name="Rambo T."/>
            <person name="Currie J."/>
            <person name="Collura K."/>
            <person name="Luo M."/>
            <person name="Yang T."/>
            <person name="Ammiraju J.S.S."/>
            <person name="Engler F."/>
            <person name="Soderlund C."/>
            <person name="Wing R.A."/>
            <person name="Palmer L.E."/>
            <person name="de la Bastide M."/>
            <person name="Spiegel L."/>
            <person name="Nascimento L."/>
            <person name="Zutavern T."/>
            <person name="O'Shaughnessy A."/>
            <person name="Dike S."/>
            <person name="Dedhia N."/>
            <person name="Preston R."/>
            <person name="Balija V."/>
            <person name="McCombie W.R."/>
            <person name="Chow T."/>
            <person name="Chen H."/>
            <person name="Chung M."/>
            <person name="Chen C."/>
            <person name="Shaw J."/>
            <person name="Wu H."/>
            <person name="Hsiao K."/>
            <person name="Chao Y."/>
            <person name="Chu M."/>
            <person name="Cheng C."/>
            <person name="Hour A."/>
            <person name="Lee P."/>
            <person name="Lin S."/>
            <person name="Lin Y."/>
            <person name="Liou J."/>
            <person name="Liu S."/>
            <person name="Hsing Y."/>
            <person name="Raghuvanshi S."/>
            <person name="Mohanty A."/>
            <person name="Bharti A.K."/>
            <person name="Gaur A."/>
            <person name="Gupta V."/>
            <person name="Kumar D."/>
            <person name="Ravi V."/>
            <person name="Vij S."/>
            <person name="Kapur A."/>
            <person name="Khurana P."/>
            <person name="Khurana P."/>
            <person name="Khurana J.P."/>
            <person name="Tyagi A.K."/>
            <person name="Gaikwad K."/>
            <person name="Singh A."/>
            <person name="Dalal V."/>
            <person name="Srivastava S."/>
            <person name="Dixit A."/>
            <person name="Pal A.K."/>
            <person name="Ghazi I.A."/>
            <person name="Yadav M."/>
            <person name="Pandit A."/>
            <person name="Bhargava A."/>
            <person name="Sureshbabu K."/>
            <person name="Batra K."/>
            <person name="Sharma T.R."/>
            <person name="Mohapatra T."/>
            <person name="Singh N.K."/>
            <person name="Messing J."/>
            <person name="Nelson A.B."/>
            <person name="Fuks G."/>
            <person name="Kavchok S."/>
            <person name="Keizer G."/>
            <person name="Linton E."/>
            <person name="Llaca V."/>
            <person name="Song R."/>
            <person name="Tanyolac B."/>
            <person name="Young S."/>
            <person name="Ho-Il K."/>
            <person name="Hahn J.H."/>
            <person name="Sangsakoo G."/>
            <person name="Vanavichit A."/>
            <person name="de Mattos Luiz.A.T."/>
            <person name="Zimmer P.D."/>
            <person name="Malone G."/>
            <person name="Dellagostin O."/>
            <person name="de Oliveira A.C."/>
            <person name="Bevan M."/>
            <person name="Bancroft I."/>
            <person name="Minx P."/>
            <person name="Cordum H."/>
            <person name="Wilson R."/>
            <person name="Cheng Z."/>
            <person name="Jin W."/>
            <person name="Jiang J."/>
            <person name="Leong S.A."/>
            <person name="Iwama H."/>
            <person name="Gojobori T."/>
            <person name="Itoh T."/>
            <person name="Niimura Y."/>
            <person name="Fujii Y."/>
            <person name="Habara T."/>
            <person name="Sakai H."/>
            <person name="Sato Y."/>
            <person name="Wilson G."/>
            <person name="Kumar K."/>
            <person name="McCouch S."/>
            <person name="Juretic N."/>
            <person name="Hoen D."/>
            <person name="Wright S."/>
            <person name="Bruskiewich R."/>
            <person name="Bureau T."/>
            <person name="Miyao A."/>
            <person name="Hirochika H."/>
            <person name="Nishikawa T."/>
            <person name="Kadowaki K."/>
            <person name="Sugiura M."/>
            <person name="Burr B."/>
            <person name="Sasaki T."/>
        </authorList>
    </citation>
    <scope>NUCLEOTIDE SEQUENCE [LARGE SCALE GENOMIC DNA]</scope>
    <source>
        <strain evidence="9">cv. Nipponbare</strain>
    </source>
</reference>
<dbReference type="PANTHER" id="PTHR42648">
    <property type="entry name" value="TRANSPOSASE, PUTATIVE-RELATED"/>
    <property type="match status" value="1"/>
</dbReference>
<keyword evidence="4" id="KW-0863">Zinc-finger</keyword>
<keyword evidence="3" id="KW-0378">Hydrolase</keyword>
<dbReference type="Pfam" id="PF07727">
    <property type="entry name" value="RVT_2"/>
    <property type="match status" value="1"/>
</dbReference>
<name>Q5TKC5_ORYSJ</name>
<sequence>MSIWEMKVTSIQESVNMSTLTLDSLYTKLKTHEMNVLSRKVDSKSSALVSSLDVDASSSKSSFLAIFNATSDDQLEQIEEEDLALVANRIARAMNNARNRKRGGPNCCFECGSIDHLRSHCPKLGRGKREDKDGEKINNNKPNNNKPKGSYQGRKMENLRKAFQQVCAAFEPLSDVDGESGDDDKGKNISDVCFMARGESDIDYEDNEVSDFEEAINILSAKNKKCEKMYTKQEFIIESLKSEIDRLKSLIPNDDDCSNCRVEYMEDVVKNNEVLSCPKYHKRKGVMVDCENCANLEKEVSYLKNSLLRFSDGKKNLNMILDQSKALVARKENVWIVDSGCSRHMTGDKNWFSSLKKASKTESIIFGDAATSVVLATGLIKTWTCWFDHLTRLSGLDLVRGLLKLKKDLDLVCTPCRHAKMVSTSHAPIVSVMTDAPGQLLHMDTVGPATVQSVGGKWYVLVIVDEFSRYYWVFFMATKDETFQYFRGLFLRLDLEFSGSLKRIRSDNGGTLSQVQGEDGRIFEDESDDNDDDEVGSAGQTRRQAGQTADTPPVRPTHEERSDRPGSSGSGTVDAVRDGPPEITTSTSTDTERRSISEVAAPLHIQRRHPPEQIISNIGERTTRSKEEVYVKQPPGFENPDFPNHVFKLSKALYGLKQAPRAWGHHMGLQLPKKGNMFFTMRASLQPEVTSDKQSTRLLPRSPAFPVDAHFNLHLMASDFLAILALKPGMDLTGTDIPTPGVSTPAPARDESQEALIIPTGRGEACDRPPVAT</sequence>
<dbReference type="InterPro" id="IPR001584">
    <property type="entry name" value="Integrase_cat-core"/>
</dbReference>
<dbReference type="EMBL" id="AC137928">
    <property type="protein sequence ID" value="AAV59437.1"/>
    <property type="molecule type" value="Genomic_DNA"/>
</dbReference>
<evidence type="ECO:0000256" key="4">
    <source>
        <dbReference type="PROSITE-ProRule" id="PRU00047"/>
    </source>
</evidence>